<protein>
    <recommendedName>
        <fullName evidence="4 6">dTDP-4-dehydrorhamnose reductase</fullName>
        <ecNumber evidence="3 6">1.1.1.133</ecNumber>
    </recommendedName>
</protein>
<dbReference type="UniPathway" id="UPA00124"/>
<evidence type="ECO:0000256" key="2">
    <source>
        <dbReference type="ARBA" id="ARBA00010944"/>
    </source>
</evidence>
<evidence type="ECO:0000259" key="7">
    <source>
        <dbReference type="Pfam" id="PF04321"/>
    </source>
</evidence>
<organism evidence="8 9">
    <name type="scientific">Helicobacter japonicus</name>
    <dbReference type="NCBI Taxonomy" id="425400"/>
    <lineage>
        <taxon>Bacteria</taxon>
        <taxon>Pseudomonadati</taxon>
        <taxon>Campylobacterota</taxon>
        <taxon>Epsilonproteobacteria</taxon>
        <taxon>Campylobacterales</taxon>
        <taxon>Helicobacteraceae</taxon>
        <taxon>Helicobacter</taxon>
    </lineage>
</organism>
<evidence type="ECO:0000256" key="1">
    <source>
        <dbReference type="ARBA" id="ARBA00004781"/>
    </source>
</evidence>
<dbReference type="PANTHER" id="PTHR10491:SF4">
    <property type="entry name" value="METHIONINE ADENOSYLTRANSFERASE 2 SUBUNIT BETA"/>
    <property type="match status" value="1"/>
</dbReference>
<gene>
    <name evidence="8" type="ORF">LS65_003985</name>
</gene>
<dbReference type="EC" id="1.1.1.133" evidence="3 6"/>
<evidence type="ECO:0000256" key="4">
    <source>
        <dbReference type="ARBA" id="ARBA00017099"/>
    </source>
</evidence>
<dbReference type="OrthoDB" id="9803892at2"/>
<keyword evidence="6" id="KW-0560">Oxidoreductase</keyword>
<comment type="pathway">
    <text evidence="1 6">Carbohydrate biosynthesis; dTDP-L-rhamnose biosynthesis.</text>
</comment>
<dbReference type="GO" id="GO:0019305">
    <property type="term" value="P:dTDP-rhamnose biosynthetic process"/>
    <property type="evidence" value="ECO:0007669"/>
    <property type="project" value="UniProtKB-UniPathway"/>
</dbReference>
<feature type="domain" description="RmlD-like substrate binding" evidence="7">
    <location>
        <begin position="1"/>
        <end position="254"/>
    </location>
</feature>
<comment type="function">
    <text evidence="6">Catalyzes the reduction of dTDP-6-deoxy-L-lyxo-4-hexulose to yield dTDP-L-rhamnose.</text>
</comment>
<evidence type="ECO:0000256" key="5">
    <source>
        <dbReference type="ARBA" id="ARBA00048200"/>
    </source>
</evidence>
<dbReference type="Gene3D" id="3.40.50.720">
    <property type="entry name" value="NAD(P)-binding Rossmann-like Domain"/>
    <property type="match status" value="1"/>
</dbReference>
<dbReference type="Proteomes" id="UP000029707">
    <property type="component" value="Unassembled WGS sequence"/>
</dbReference>
<name>A0A4U8TTH5_9HELI</name>
<evidence type="ECO:0000256" key="6">
    <source>
        <dbReference type="RuleBase" id="RU364082"/>
    </source>
</evidence>
<dbReference type="GO" id="GO:0008831">
    <property type="term" value="F:dTDP-4-dehydrorhamnose reductase activity"/>
    <property type="evidence" value="ECO:0007669"/>
    <property type="project" value="UniProtKB-EC"/>
</dbReference>
<dbReference type="Pfam" id="PF04321">
    <property type="entry name" value="RmlD_sub_bind"/>
    <property type="match status" value="1"/>
</dbReference>
<dbReference type="RefSeq" id="WP_034361578.1">
    <property type="nucleotide sequence ID" value="NZ_CAJUDB010000002.1"/>
</dbReference>
<dbReference type="InterPro" id="IPR036291">
    <property type="entry name" value="NAD(P)-bd_dom_sf"/>
</dbReference>
<evidence type="ECO:0000256" key="3">
    <source>
        <dbReference type="ARBA" id="ARBA00012929"/>
    </source>
</evidence>
<dbReference type="STRING" id="425400.LS65_04650"/>
<reference evidence="8 9" key="1">
    <citation type="journal article" date="2014" name="Genome Announc.">
        <title>Draft genome sequences of eight enterohepatic helicobacter species isolated from both laboratory and wild rodents.</title>
        <authorList>
            <person name="Sheh A."/>
            <person name="Shen Z."/>
            <person name="Fox J.G."/>
        </authorList>
    </citation>
    <scope>NUCLEOTIDE SEQUENCE [LARGE SCALE GENOMIC DNA]</scope>
    <source>
        <strain evidence="8 9">MIT 01-6451</strain>
    </source>
</reference>
<proteinExistence type="inferred from homology"/>
<keyword evidence="9" id="KW-1185">Reference proteome</keyword>
<sequence>MKIAIIGASSFIGFRLFSHLKQYYEVKGTYFQHKKAQEMIYLDISQKNNVQTFIEQYKPDTILWVAGDKNLALTEKDLSYARTINTSPIIYLLESIKRLKSYYPKIIFFSTDYVFDGIKGNYRHNDIPNPQTNYGKSNEEAERLLQNQYPHSLIIRTSAVMGKGGTFFDFLLSSICSKDTLELYDDTIFTPTPISLLIEHTSALLHTSYCGILHICGSSAYTRYGFGIMIREILAKRDKKLATLVPVHSTQNNQRLFFANLSLICSLPFDNYEREIFI</sequence>
<dbReference type="SUPFAM" id="SSF51735">
    <property type="entry name" value="NAD(P)-binding Rossmann-fold domains"/>
    <property type="match status" value="1"/>
</dbReference>
<dbReference type="InterPro" id="IPR005913">
    <property type="entry name" value="dTDP_dehydrorham_reduct"/>
</dbReference>
<comment type="similarity">
    <text evidence="2 6">Belongs to the dTDP-4-dehydrorhamnose reductase family.</text>
</comment>
<comment type="catalytic activity">
    <reaction evidence="5">
        <text>dTDP-beta-L-rhamnose + NADP(+) = dTDP-4-dehydro-beta-L-rhamnose + NADPH + H(+)</text>
        <dbReference type="Rhea" id="RHEA:21796"/>
        <dbReference type="ChEBI" id="CHEBI:15378"/>
        <dbReference type="ChEBI" id="CHEBI:57510"/>
        <dbReference type="ChEBI" id="CHEBI:57783"/>
        <dbReference type="ChEBI" id="CHEBI:58349"/>
        <dbReference type="ChEBI" id="CHEBI:62830"/>
        <dbReference type="EC" id="1.1.1.133"/>
    </reaction>
</comment>
<keyword evidence="6" id="KW-0521">NADP</keyword>
<dbReference type="Gene3D" id="3.90.25.10">
    <property type="entry name" value="UDP-galactose 4-epimerase, domain 1"/>
    <property type="match status" value="1"/>
</dbReference>
<evidence type="ECO:0000313" key="8">
    <source>
        <dbReference type="EMBL" id="TLE02298.1"/>
    </source>
</evidence>
<dbReference type="InterPro" id="IPR029903">
    <property type="entry name" value="RmlD-like-bd"/>
</dbReference>
<dbReference type="EMBL" id="JRMQ02000003">
    <property type="protein sequence ID" value="TLE02298.1"/>
    <property type="molecule type" value="Genomic_DNA"/>
</dbReference>
<accession>A0A4U8TTH5</accession>
<comment type="caution">
    <text evidence="8">The sequence shown here is derived from an EMBL/GenBank/DDBJ whole genome shotgun (WGS) entry which is preliminary data.</text>
</comment>
<dbReference type="AlphaFoldDB" id="A0A4U8TTH5"/>
<dbReference type="PANTHER" id="PTHR10491">
    <property type="entry name" value="DTDP-4-DEHYDRORHAMNOSE REDUCTASE"/>
    <property type="match status" value="1"/>
</dbReference>
<evidence type="ECO:0000313" key="9">
    <source>
        <dbReference type="Proteomes" id="UP000029707"/>
    </source>
</evidence>